<dbReference type="AlphaFoldDB" id="J3NZ66"/>
<gene>
    <name evidence="2" type="primary">20347024</name>
    <name evidence="1" type="ORF">GGTG_06566</name>
</gene>
<dbReference type="VEuPathDB" id="FungiDB:GGTG_06566"/>
<accession>J3NZ66</accession>
<keyword evidence="3" id="KW-1185">Reference proteome</keyword>
<dbReference type="Proteomes" id="UP000006039">
    <property type="component" value="Unassembled WGS sequence"/>
</dbReference>
<dbReference type="RefSeq" id="XP_009222649.1">
    <property type="nucleotide sequence ID" value="XM_009224385.1"/>
</dbReference>
<reference evidence="2" key="5">
    <citation type="submission" date="2018-04" db="UniProtKB">
        <authorList>
            <consortium name="EnsemblFungi"/>
        </authorList>
    </citation>
    <scope>IDENTIFICATION</scope>
    <source>
        <strain evidence="2">R3-111a-1</strain>
    </source>
</reference>
<reference evidence="1" key="3">
    <citation type="submission" date="2010-09" db="EMBL/GenBank/DDBJ databases">
        <title>Annotation of Gaeumannomyces graminis var. tritici R3-111a-1.</title>
        <authorList>
            <consortium name="The Broad Institute Genome Sequencing Platform"/>
            <person name="Ma L.-J."/>
            <person name="Dead R."/>
            <person name="Young S.K."/>
            <person name="Zeng Q."/>
            <person name="Gargeya S."/>
            <person name="Fitzgerald M."/>
            <person name="Haas B."/>
            <person name="Abouelleil A."/>
            <person name="Alvarado L."/>
            <person name="Arachchi H.M."/>
            <person name="Berlin A."/>
            <person name="Brown A."/>
            <person name="Chapman S.B."/>
            <person name="Chen Z."/>
            <person name="Dunbar C."/>
            <person name="Freedman E."/>
            <person name="Gearin G."/>
            <person name="Gellesch M."/>
            <person name="Goldberg J."/>
            <person name="Griggs A."/>
            <person name="Gujja S."/>
            <person name="Heiman D."/>
            <person name="Howarth C."/>
            <person name="Larson L."/>
            <person name="Lui A."/>
            <person name="MacDonald P.J.P."/>
            <person name="Mehta T."/>
            <person name="Montmayeur A."/>
            <person name="Murphy C."/>
            <person name="Neiman D."/>
            <person name="Pearson M."/>
            <person name="Priest M."/>
            <person name="Roberts A."/>
            <person name="Saif S."/>
            <person name="Shea T."/>
            <person name="Shenoy N."/>
            <person name="Sisk P."/>
            <person name="Stolte C."/>
            <person name="Sykes S."/>
            <person name="Yandava C."/>
            <person name="Wortman J."/>
            <person name="Nusbaum C."/>
            <person name="Birren B."/>
        </authorList>
    </citation>
    <scope>NUCLEOTIDE SEQUENCE</scope>
    <source>
        <strain evidence="1">R3-111a-1</strain>
    </source>
</reference>
<reference evidence="3" key="1">
    <citation type="submission" date="2010-07" db="EMBL/GenBank/DDBJ databases">
        <title>The genome sequence of Gaeumannomyces graminis var. tritici strain R3-111a-1.</title>
        <authorList>
            <consortium name="The Broad Institute Genome Sequencing Platform"/>
            <person name="Ma L.-J."/>
            <person name="Dead R."/>
            <person name="Young S."/>
            <person name="Zeng Q."/>
            <person name="Koehrsen M."/>
            <person name="Alvarado L."/>
            <person name="Berlin A."/>
            <person name="Chapman S.B."/>
            <person name="Chen Z."/>
            <person name="Freedman E."/>
            <person name="Gellesch M."/>
            <person name="Goldberg J."/>
            <person name="Griggs A."/>
            <person name="Gujja S."/>
            <person name="Heilman E.R."/>
            <person name="Heiman D."/>
            <person name="Hepburn T."/>
            <person name="Howarth C."/>
            <person name="Jen D."/>
            <person name="Larson L."/>
            <person name="Mehta T."/>
            <person name="Neiman D."/>
            <person name="Pearson M."/>
            <person name="Roberts A."/>
            <person name="Saif S."/>
            <person name="Shea T."/>
            <person name="Shenoy N."/>
            <person name="Sisk P."/>
            <person name="Stolte C."/>
            <person name="Sykes S."/>
            <person name="Walk T."/>
            <person name="White J."/>
            <person name="Yandava C."/>
            <person name="Haas B."/>
            <person name="Nusbaum C."/>
            <person name="Birren B."/>
        </authorList>
    </citation>
    <scope>NUCLEOTIDE SEQUENCE [LARGE SCALE GENOMIC DNA]</scope>
    <source>
        <strain evidence="3">R3-111a-1</strain>
    </source>
</reference>
<sequence>MTGASLGPEQNRSLAHRAWLWTWWWLTARVPGKIVASAHHEAPYRIRVRPRSPKWK</sequence>
<evidence type="ECO:0000313" key="2">
    <source>
        <dbReference type="EnsemblFungi" id="EJT76649"/>
    </source>
</evidence>
<dbReference type="GeneID" id="20347024"/>
<organism evidence="1">
    <name type="scientific">Gaeumannomyces tritici (strain R3-111a-1)</name>
    <name type="common">Wheat and barley take-all root rot fungus</name>
    <name type="synonym">Gaeumannomyces graminis var. tritici</name>
    <dbReference type="NCBI Taxonomy" id="644352"/>
    <lineage>
        <taxon>Eukaryota</taxon>
        <taxon>Fungi</taxon>
        <taxon>Dikarya</taxon>
        <taxon>Ascomycota</taxon>
        <taxon>Pezizomycotina</taxon>
        <taxon>Sordariomycetes</taxon>
        <taxon>Sordariomycetidae</taxon>
        <taxon>Magnaporthales</taxon>
        <taxon>Magnaporthaceae</taxon>
        <taxon>Gaeumannomyces</taxon>
    </lineage>
</organism>
<dbReference type="HOGENOM" id="CLU_3014270_0_0_1"/>
<name>J3NZ66_GAET3</name>
<evidence type="ECO:0000313" key="1">
    <source>
        <dbReference type="EMBL" id="EJT76649.1"/>
    </source>
</evidence>
<proteinExistence type="predicted"/>
<dbReference type="EnsemblFungi" id="EJT76649">
    <property type="protein sequence ID" value="EJT76649"/>
    <property type="gene ID" value="GGTG_06566"/>
</dbReference>
<evidence type="ECO:0000313" key="3">
    <source>
        <dbReference type="Proteomes" id="UP000006039"/>
    </source>
</evidence>
<dbReference type="EMBL" id="GL385397">
    <property type="protein sequence ID" value="EJT76649.1"/>
    <property type="molecule type" value="Genomic_DNA"/>
</dbReference>
<protein>
    <submittedName>
        <fullName evidence="1 2">Uncharacterized protein</fullName>
    </submittedName>
</protein>
<reference evidence="1" key="2">
    <citation type="submission" date="2010-07" db="EMBL/GenBank/DDBJ databases">
        <authorList>
            <consortium name="The Broad Institute Genome Sequencing Platform"/>
            <consortium name="Broad Institute Genome Sequencing Center for Infectious Disease"/>
            <person name="Ma L.-J."/>
            <person name="Dead R."/>
            <person name="Young S."/>
            <person name="Zeng Q."/>
            <person name="Koehrsen M."/>
            <person name="Alvarado L."/>
            <person name="Berlin A."/>
            <person name="Chapman S.B."/>
            <person name="Chen Z."/>
            <person name="Freedman E."/>
            <person name="Gellesch M."/>
            <person name="Goldberg J."/>
            <person name="Griggs A."/>
            <person name="Gujja S."/>
            <person name="Heilman E.R."/>
            <person name="Heiman D."/>
            <person name="Hepburn T."/>
            <person name="Howarth C."/>
            <person name="Jen D."/>
            <person name="Larson L."/>
            <person name="Mehta T."/>
            <person name="Neiman D."/>
            <person name="Pearson M."/>
            <person name="Roberts A."/>
            <person name="Saif S."/>
            <person name="Shea T."/>
            <person name="Shenoy N."/>
            <person name="Sisk P."/>
            <person name="Stolte C."/>
            <person name="Sykes S."/>
            <person name="Walk T."/>
            <person name="White J."/>
            <person name="Yandava C."/>
            <person name="Haas B."/>
            <person name="Nusbaum C."/>
            <person name="Birren B."/>
        </authorList>
    </citation>
    <scope>NUCLEOTIDE SEQUENCE</scope>
    <source>
        <strain evidence="1">R3-111a-1</strain>
    </source>
</reference>
<reference evidence="2" key="4">
    <citation type="journal article" date="2015" name="G3 (Bethesda)">
        <title>Genome sequences of three phytopathogenic species of the Magnaporthaceae family of fungi.</title>
        <authorList>
            <person name="Okagaki L.H."/>
            <person name="Nunes C.C."/>
            <person name="Sailsbery J."/>
            <person name="Clay B."/>
            <person name="Brown D."/>
            <person name="John T."/>
            <person name="Oh Y."/>
            <person name="Young N."/>
            <person name="Fitzgerald M."/>
            <person name="Haas B.J."/>
            <person name="Zeng Q."/>
            <person name="Young S."/>
            <person name="Adiconis X."/>
            <person name="Fan L."/>
            <person name="Levin J.Z."/>
            <person name="Mitchell T.K."/>
            <person name="Okubara P.A."/>
            <person name="Farman M.L."/>
            <person name="Kohn L.M."/>
            <person name="Birren B."/>
            <person name="Ma L.-J."/>
            <person name="Dean R.A."/>
        </authorList>
    </citation>
    <scope>NUCLEOTIDE SEQUENCE</scope>
    <source>
        <strain evidence="2">R3-111a-1</strain>
    </source>
</reference>